<evidence type="ECO:0000313" key="4">
    <source>
        <dbReference type="Proteomes" id="UP000499080"/>
    </source>
</evidence>
<sequence>MIHNGILIFCSSVPKISYLSPSKKINVAHWNIPNNVQLADPTFFIPQNVDLLLGAELFFAFLEKDKIKIGNNLFLQSSCFGYLVSGNISDDNFDISTKYCFLTKNLEALNKTLSNFWEIEDADSQKTCNSEELNYCNEHFVKTHFRKADGKKVVSMPLKPEFPETMLGNSKMIASVAEGEDGYYPKEDAGASNITNKPFIYNRLKPILTRIHANSRNPNNWIR</sequence>
<proteinExistence type="predicted"/>
<evidence type="ECO:0000313" key="3">
    <source>
        <dbReference type="EMBL" id="GBN88115.1"/>
    </source>
</evidence>
<reference evidence="3 4" key="1">
    <citation type="journal article" date="2019" name="Sci. Rep.">
        <title>Orb-weaving spider Araneus ventricosus genome elucidates the spidroin gene catalogue.</title>
        <authorList>
            <person name="Kono N."/>
            <person name="Nakamura H."/>
            <person name="Ohtoshi R."/>
            <person name="Moran D.A.P."/>
            <person name="Shinohara A."/>
            <person name="Yoshida Y."/>
            <person name="Fujiwara M."/>
            <person name="Mori M."/>
            <person name="Tomita M."/>
            <person name="Arakawa K."/>
        </authorList>
    </citation>
    <scope>NUCLEOTIDE SEQUENCE [LARGE SCALE GENOMIC DNA]</scope>
</reference>
<dbReference type="EMBL" id="BGPR01022116">
    <property type="protein sequence ID" value="GBN88090.1"/>
    <property type="molecule type" value="Genomic_DNA"/>
</dbReference>
<dbReference type="Proteomes" id="UP000499080">
    <property type="component" value="Unassembled WGS sequence"/>
</dbReference>
<dbReference type="AlphaFoldDB" id="A0A4Y2SLX0"/>
<evidence type="ECO:0000313" key="1">
    <source>
        <dbReference type="EMBL" id="GBN88090.1"/>
    </source>
</evidence>
<dbReference type="EMBL" id="BGPR01022123">
    <property type="protein sequence ID" value="GBN88115.1"/>
    <property type="molecule type" value="Genomic_DNA"/>
</dbReference>
<keyword evidence="4" id="KW-1185">Reference proteome</keyword>
<comment type="caution">
    <text evidence="3">The sequence shown here is derived from an EMBL/GenBank/DDBJ whole genome shotgun (WGS) entry which is preliminary data.</text>
</comment>
<accession>A0A4Y2SLX0</accession>
<protein>
    <submittedName>
        <fullName evidence="3">Uncharacterized protein</fullName>
    </submittedName>
</protein>
<gene>
    <name evidence="1" type="ORF">AVEN_170716_1</name>
    <name evidence="3" type="ORF">AVEN_250269_1</name>
    <name evidence="2" type="ORF">AVEN_4747_1</name>
</gene>
<dbReference type="EMBL" id="BGPR01022118">
    <property type="protein sequence ID" value="GBN88096.1"/>
    <property type="molecule type" value="Genomic_DNA"/>
</dbReference>
<name>A0A4Y2SLX0_ARAVE</name>
<evidence type="ECO:0000313" key="2">
    <source>
        <dbReference type="EMBL" id="GBN88096.1"/>
    </source>
</evidence>
<organism evidence="3 4">
    <name type="scientific">Araneus ventricosus</name>
    <name type="common">Orbweaver spider</name>
    <name type="synonym">Epeira ventricosa</name>
    <dbReference type="NCBI Taxonomy" id="182803"/>
    <lineage>
        <taxon>Eukaryota</taxon>
        <taxon>Metazoa</taxon>
        <taxon>Ecdysozoa</taxon>
        <taxon>Arthropoda</taxon>
        <taxon>Chelicerata</taxon>
        <taxon>Arachnida</taxon>
        <taxon>Araneae</taxon>
        <taxon>Araneomorphae</taxon>
        <taxon>Entelegynae</taxon>
        <taxon>Araneoidea</taxon>
        <taxon>Araneidae</taxon>
        <taxon>Araneus</taxon>
    </lineage>
</organism>
<dbReference type="OrthoDB" id="8042916at2759"/>